<gene>
    <name evidence="1" type="ORF">NF865_01765</name>
</gene>
<evidence type="ECO:0000313" key="2">
    <source>
        <dbReference type="Proteomes" id="UP001055732"/>
    </source>
</evidence>
<keyword evidence="2" id="KW-1185">Reference proteome</keyword>
<proteinExistence type="predicted"/>
<dbReference type="Proteomes" id="UP001055732">
    <property type="component" value="Chromosome"/>
</dbReference>
<accession>A0A9E7MY70</accession>
<protein>
    <submittedName>
        <fullName evidence="1">Uncharacterized protein</fullName>
    </submittedName>
</protein>
<organism evidence="1 2">
    <name type="scientific">Thermococcus aggregans</name>
    <dbReference type="NCBI Taxonomy" id="110163"/>
    <lineage>
        <taxon>Archaea</taxon>
        <taxon>Methanobacteriati</taxon>
        <taxon>Methanobacteriota</taxon>
        <taxon>Thermococci</taxon>
        <taxon>Thermococcales</taxon>
        <taxon>Thermococcaceae</taxon>
        <taxon>Thermococcus</taxon>
    </lineage>
</organism>
<dbReference type="RefSeq" id="WP_253304913.1">
    <property type="nucleotide sequence ID" value="NZ_CP099582.1"/>
</dbReference>
<dbReference type="EMBL" id="CP099582">
    <property type="protein sequence ID" value="USS40972.1"/>
    <property type="molecule type" value="Genomic_DNA"/>
</dbReference>
<name>A0A9E7MY70_THEAG</name>
<dbReference type="AlphaFoldDB" id="A0A9E7MY70"/>
<reference evidence="1" key="1">
    <citation type="journal article" date="1998" name="Int. J. Syst. Bacteriol. 48 Pt">
        <title>Thermococcus guaymasensis sp. nov. and Thermococcus aggregans sp. nov., two novel thermophilic archaea isolated from the Guaymas Basin hydrothermal vent site.</title>
        <authorList>
            <person name="Canganella F."/>
            <person name="Jones W.J."/>
            <person name="Gambacorta A."/>
            <person name="Antranikian G."/>
        </authorList>
    </citation>
    <scope>NUCLEOTIDE SEQUENCE</scope>
    <source>
        <strain evidence="1">TY</strain>
    </source>
</reference>
<dbReference type="KEGG" id="tagg:NF865_01765"/>
<evidence type="ECO:0000313" key="1">
    <source>
        <dbReference type="EMBL" id="USS40972.1"/>
    </source>
</evidence>
<reference evidence="1" key="2">
    <citation type="submission" date="2022-06" db="EMBL/GenBank/DDBJ databases">
        <authorList>
            <person name="Park Y.-J."/>
        </authorList>
    </citation>
    <scope>NUCLEOTIDE SEQUENCE</scope>
    <source>
        <strain evidence="1">TY</strain>
    </source>
</reference>
<sequence length="169" mass="19321">MAVKLWIDASLKELKESGGFGAWIIMEVNGKRLVWASCYIKQALSGLLASIAYALDSCSAIPHVLGSFNEEDVNVILRNCRDKEFIESFGTYEPLVTVVFRKIGGHLLIESWENKKLVGREKVEIEEYVKAILEFLREYLEETDNEAYLTAFKRAEELARLKQVEIFPK</sequence>